<name>A0A8K0CYP2_IGNLU</name>
<dbReference type="OrthoDB" id="5549358at2759"/>
<accession>A0A8K0CYP2</accession>
<protein>
    <submittedName>
        <fullName evidence="2">Uncharacterized protein</fullName>
    </submittedName>
</protein>
<comment type="caution">
    <text evidence="2">The sequence shown here is derived from an EMBL/GenBank/DDBJ whole genome shotgun (WGS) entry which is preliminary data.</text>
</comment>
<organism evidence="2 3">
    <name type="scientific">Ignelater luminosus</name>
    <name type="common">Cucubano</name>
    <name type="synonym">Pyrophorus luminosus</name>
    <dbReference type="NCBI Taxonomy" id="2038154"/>
    <lineage>
        <taxon>Eukaryota</taxon>
        <taxon>Metazoa</taxon>
        <taxon>Ecdysozoa</taxon>
        <taxon>Arthropoda</taxon>
        <taxon>Hexapoda</taxon>
        <taxon>Insecta</taxon>
        <taxon>Pterygota</taxon>
        <taxon>Neoptera</taxon>
        <taxon>Endopterygota</taxon>
        <taxon>Coleoptera</taxon>
        <taxon>Polyphaga</taxon>
        <taxon>Elateriformia</taxon>
        <taxon>Elateroidea</taxon>
        <taxon>Elateridae</taxon>
        <taxon>Agrypninae</taxon>
        <taxon>Pyrophorini</taxon>
        <taxon>Ignelater</taxon>
    </lineage>
</organism>
<proteinExistence type="predicted"/>
<gene>
    <name evidence="2" type="ORF">ILUMI_13380</name>
</gene>
<keyword evidence="3" id="KW-1185">Reference proteome</keyword>
<evidence type="ECO:0000313" key="3">
    <source>
        <dbReference type="Proteomes" id="UP000801492"/>
    </source>
</evidence>
<sequence length="258" mass="30263">MENYEIIANPTLQQFVLHDDNHNGTTNKKKTEYLQVLWFSGRSPYDILMMVIGGNQLNTVFLDFWYSICLVSRKIWKYIRNVKVDRVAEIGSDHYLVKMEINTTGKKQKEKHKKAKGKICSHKLNEEQCKKTYRSVLRERNSEYGRQTRIDAKWQWIKKNMLEAAVKSCGIAKSANNNWKATSWWRVKQIEDIIQKRQLGWLGHVEENVAGKVFEAKHEGKDRKGGPRKTWVQTAREAAEQRGLPWNNARQQAQDRKS</sequence>
<evidence type="ECO:0000256" key="1">
    <source>
        <dbReference type="SAM" id="MobiDB-lite"/>
    </source>
</evidence>
<feature type="region of interest" description="Disordered" evidence="1">
    <location>
        <begin position="217"/>
        <end position="258"/>
    </location>
</feature>
<dbReference type="EMBL" id="VTPC01008474">
    <property type="protein sequence ID" value="KAF2892792.1"/>
    <property type="molecule type" value="Genomic_DNA"/>
</dbReference>
<dbReference type="Proteomes" id="UP000801492">
    <property type="component" value="Unassembled WGS sequence"/>
</dbReference>
<reference evidence="2" key="1">
    <citation type="submission" date="2019-08" db="EMBL/GenBank/DDBJ databases">
        <title>The genome of the North American firefly Photinus pyralis.</title>
        <authorList>
            <consortium name="Photinus pyralis genome working group"/>
            <person name="Fallon T.R."/>
            <person name="Sander Lower S.E."/>
            <person name="Weng J.-K."/>
        </authorList>
    </citation>
    <scope>NUCLEOTIDE SEQUENCE</scope>
    <source>
        <strain evidence="2">TRF0915ILg1</strain>
        <tissue evidence="2">Whole body</tissue>
    </source>
</reference>
<dbReference type="AlphaFoldDB" id="A0A8K0CYP2"/>
<evidence type="ECO:0000313" key="2">
    <source>
        <dbReference type="EMBL" id="KAF2892792.1"/>
    </source>
</evidence>